<dbReference type="Proteomes" id="UP000197619">
    <property type="component" value="Unassembled WGS sequence"/>
</dbReference>
<evidence type="ECO:0000313" key="1">
    <source>
        <dbReference type="EMBL" id="OWK54588.1"/>
    </source>
</evidence>
<dbReference type="AlphaFoldDB" id="A0A218ULV4"/>
<evidence type="ECO:0000313" key="2">
    <source>
        <dbReference type="Proteomes" id="UP000197619"/>
    </source>
</evidence>
<keyword evidence="2" id="KW-1185">Reference proteome</keyword>
<protein>
    <submittedName>
        <fullName evidence="1">Uncharacterized protein</fullName>
    </submittedName>
</protein>
<proteinExistence type="predicted"/>
<sequence length="35" mass="4103">MLPGLDGRKKTVNFMNWLNYYPCPPLSPLSWTKHP</sequence>
<reference evidence="1 2" key="1">
    <citation type="submission" date="2017-05" db="EMBL/GenBank/DDBJ databases">
        <title>Genome of assembly of the Bengalese finch, Lonchura striata domestica.</title>
        <authorList>
            <person name="Colquitt B.M."/>
            <person name="Brainard M.S."/>
        </authorList>
    </citation>
    <scope>NUCLEOTIDE SEQUENCE [LARGE SCALE GENOMIC DNA]</scope>
    <source>
        <strain evidence="1">White83orange57</strain>
    </source>
</reference>
<gene>
    <name evidence="1" type="ORF">RLOC_00008432</name>
</gene>
<accession>A0A218ULV4</accession>
<name>A0A218ULV4_9PASE</name>
<organism evidence="1 2">
    <name type="scientific">Lonchura striata</name>
    <name type="common">white-rumped munia</name>
    <dbReference type="NCBI Taxonomy" id="40157"/>
    <lineage>
        <taxon>Eukaryota</taxon>
        <taxon>Metazoa</taxon>
        <taxon>Chordata</taxon>
        <taxon>Craniata</taxon>
        <taxon>Vertebrata</taxon>
        <taxon>Euteleostomi</taxon>
        <taxon>Archelosauria</taxon>
        <taxon>Archosauria</taxon>
        <taxon>Dinosauria</taxon>
        <taxon>Saurischia</taxon>
        <taxon>Theropoda</taxon>
        <taxon>Coelurosauria</taxon>
        <taxon>Aves</taxon>
        <taxon>Neognathae</taxon>
        <taxon>Neoaves</taxon>
        <taxon>Telluraves</taxon>
        <taxon>Australaves</taxon>
        <taxon>Passeriformes</taxon>
        <taxon>Passeroidea</taxon>
        <taxon>Estrildidae</taxon>
        <taxon>Estrildinae</taxon>
        <taxon>Lonchura</taxon>
    </lineage>
</organism>
<comment type="caution">
    <text evidence="1">The sequence shown here is derived from an EMBL/GenBank/DDBJ whole genome shotgun (WGS) entry which is preliminary data.</text>
</comment>
<dbReference type="EMBL" id="MUZQ01000233">
    <property type="protein sequence ID" value="OWK54588.1"/>
    <property type="molecule type" value="Genomic_DNA"/>
</dbReference>